<protein>
    <submittedName>
        <fullName evidence="6">Flotillin-like FloA family protein</fullName>
    </submittedName>
</protein>
<keyword evidence="2 5" id="KW-0812">Transmembrane</keyword>
<dbReference type="InterPro" id="IPR022853">
    <property type="entry name" value="FloA"/>
</dbReference>
<dbReference type="Proteomes" id="UP001209229">
    <property type="component" value="Unassembled WGS sequence"/>
</dbReference>
<gene>
    <name evidence="6" type="ORF">OM075_11465</name>
</gene>
<evidence type="ECO:0000256" key="4">
    <source>
        <dbReference type="ARBA" id="ARBA00023136"/>
    </source>
</evidence>
<evidence type="ECO:0000256" key="1">
    <source>
        <dbReference type="ARBA" id="ARBA00022475"/>
    </source>
</evidence>
<evidence type="ECO:0000256" key="2">
    <source>
        <dbReference type="ARBA" id="ARBA00022692"/>
    </source>
</evidence>
<dbReference type="Pfam" id="PF12127">
    <property type="entry name" value="FloA"/>
    <property type="match status" value="1"/>
</dbReference>
<comment type="caution">
    <text evidence="6">The sequence shown here is derived from an EMBL/GenBank/DDBJ whole genome shotgun (WGS) entry which is preliminary data.</text>
</comment>
<organism evidence="6 7">
    <name type="scientific">Plebeiibacterium sediminum</name>
    <dbReference type="NCBI Taxonomy" id="2992112"/>
    <lineage>
        <taxon>Bacteria</taxon>
        <taxon>Pseudomonadati</taxon>
        <taxon>Bacteroidota</taxon>
        <taxon>Bacteroidia</taxon>
        <taxon>Marinilabiliales</taxon>
        <taxon>Marinilabiliaceae</taxon>
        <taxon>Plebeiibacterium</taxon>
    </lineage>
</organism>
<keyword evidence="3 5" id="KW-1133">Transmembrane helix</keyword>
<keyword evidence="7" id="KW-1185">Reference proteome</keyword>
<accession>A0AAE3M4H4</accession>
<evidence type="ECO:0000256" key="5">
    <source>
        <dbReference type="SAM" id="Phobius"/>
    </source>
</evidence>
<reference evidence="6" key="1">
    <citation type="submission" date="2022-10" db="EMBL/GenBank/DDBJ databases">
        <authorList>
            <person name="Yu W.X."/>
        </authorList>
    </citation>
    <scope>NUCLEOTIDE SEQUENCE</scope>
    <source>
        <strain evidence="6">AAT</strain>
    </source>
</reference>
<dbReference type="EMBL" id="JAPDPJ010000024">
    <property type="protein sequence ID" value="MCW3787091.1"/>
    <property type="molecule type" value="Genomic_DNA"/>
</dbReference>
<evidence type="ECO:0000313" key="6">
    <source>
        <dbReference type="EMBL" id="MCW3787091.1"/>
    </source>
</evidence>
<evidence type="ECO:0000256" key="3">
    <source>
        <dbReference type="ARBA" id="ARBA00022989"/>
    </source>
</evidence>
<evidence type="ECO:0000313" key="7">
    <source>
        <dbReference type="Proteomes" id="UP001209229"/>
    </source>
</evidence>
<feature type="transmembrane region" description="Helical" evidence="5">
    <location>
        <begin position="6"/>
        <end position="28"/>
    </location>
</feature>
<dbReference type="RefSeq" id="WP_301190656.1">
    <property type="nucleotide sequence ID" value="NZ_JAPDPJ010000024.1"/>
</dbReference>
<proteinExistence type="predicted"/>
<dbReference type="AlphaFoldDB" id="A0AAE3M4H4"/>
<sequence>MSSTLITTSILILILLFLYYVPFLLWLATKSSGVEFGLIELILMRLRKVPPALIVKSLITAKEAGISDIDKHILEAHFLAGGNVTNVIQGLIAAKKAGLKLTVQKACKADLSGIDIVEAAETVAKNRNSSNG</sequence>
<keyword evidence="4 5" id="KW-0472">Membrane</keyword>
<name>A0AAE3M4H4_9BACT</name>
<keyword evidence="1" id="KW-1003">Cell membrane</keyword>